<comment type="similarity">
    <text evidence="1">Belongs to the peptidase C48 family.</text>
</comment>
<evidence type="ECO:0000256" key="2">
    <source>
        <dbReference type="ARBA" id="ARBA00022670"/>
    </source>
</evidence>
<feature type="non-terminal residue" evidence="6">
    <location>
        <position position="1"/>
    </location>
</feature>
<dbReference type="Gene3D" id="3.40.395.10">
    <property type="entry name" value="Adenoviral Proteinase, Chain A"/>
    <property type="match status" value="1"/>
</dbReference>
<proteinExistence type="inferred from homology"/>
<dbReference type="AlphaFoldDB" id="A0AA39ZT43"/>
<evidence type="ECO:0000256" key="4">
    <source>
        <dbReference type="SAM" id="MobiDB-lite"/>
    </source>
</evidence>
<evidence type="ECO:0000313" key="7">
    <source>
        <dbReference type="Proteomes" id="UP001172101"/>
    </source>
</evidence>
<keyword evidence="7" id="KW-1185">Reference proteome</keyword>
<dbReference type="GO" id="GO:0019783">
    <property type="term" value="F:ubiquitin-like protein peptidase activity"/>
    <property type="evidence" value="ECO:0007669"/>
    <property type="project" value="UniProtKB-ARBA"/>
</dbReference>
<dbReference type="EMBL" id="JAUIRO010000008">
    <property type="protein sequence ID" value="KAK0703029.1"/>
    <property type="molecule type" value="Genomic_DNA"/>
</dbReference>
<keyword evidence="2" id="KW-0645">Protease</keyword>
<feature type="domain" description="Ubiquitin-like protease family profile" evidence="5">
    <location>
        <begin position="127"/>
        <end position="271"/>
    </location>
</feature>
<organism evidence="6 7">
    <name type="scientific">Lasiosphaeria miniovina</name>
    <dbReference type="NCBI Taxonomy" id="1954250"/>
    <lineage>
        <taxon>Eukaryota</taxon>
        <taxon>Fungi</taxon>
        <taxon>Dikarya</taxon>
        <taxon>Ascomycota</taxon>
        <taxon>Pezizomycotina</taxon>
        <taxon>Sordariomycetes</taxon>
        <taxon>Sordariomycetidae</taxon>
        <taxon>Sordariales</taxon>
        <taxon>Lasiosphaeriaceae</taxon>
        <taxon>Lasiosphaeria</taxon>
    </lineage>
</organism>
<reference evidence="6" key="1">
    <citation type="submission" date="2023-06" db="EMBL/GenBank/DDBJ databases">
        <title>Genome-scale phylogeny and comparative genomics of the fungal order Sordariales.</title>
        <authorList>
            <consortium name="Lawrence Berkeley National Laboratory"/>
            <person name="Hensen N."/>
            <person name="Bonometti L."/>
            <person name="Westerberg I."/>
            <person name="Brannstrom I.O."/>
            <person name="Guillou S."/>
            <person name="Cros-Aarteil S."/>
            <person name="Calhoun S."/>
            <person name="Haridas S."/>
            <person name="Kuo A."/>
            <person name="Mondo S."/>
            <person name="Pangilinan J."/>
            <person name="Riley R."/>
            <person name="LaButti K."/>
            <person name="Andreopoulos B."/>
            <person name="Lipzen A."/>
            <person name="Chen C."/>
            <person name="Yanf M."/>
            <person name="Daum C."/>
            <person name="Ng V."/>
            <person name="Clum A."/>
            <person name="Steindorff A."/>
            <person name="Ohm R."/>
            <person name="Martin F."/>
            <person name="Silar P."/>
            <person name="Natvig D."/>
            <person name="Lalanne C."/>
            <person name="Gautier V."/>
            <person name="Ament-velasquez S.L."/>
            <person name="Kruys A."/>
            <person name="Hutchinson M.I."/>
            <person name="Powell A.J."/>
            <person name="Barry K."/>
            <person name="Miller A.N."/>
            <person name="Grigoriev I.V."/>
            <person name="Debuchy R."/>
            <person name="Gladieux P."/>
            <person name="Thoren M.H."/>
            <person name="Johannesson H."/>
        </authorList>
    </citation>
    <scope>NUCLEOTIDE SEQUENCE</scope>
    <source>
        <strain evidence="6">SMH2392-1A</strain>
    </source>
</reference>
<accession>A0AA39ZT43</accession>
<dbReference type="RefSeq" id="XP_060289888.1">
    <property type="nucleotide sequence ID" value="XM_060442965.1"/>
</dbReference>
<dbReference type="Pfam" id="PF02902">
    <property type="entry name" value="Peptidase_C48"/>
    <property type="match status" value="1"/>
</dbReference>
<feature type="region of interest" description="Disordered" evidence="4">
    <location>
        <begin position="46"/>
        <end position="66"/>
    </location>
</feature>
<gene>
    <name evidence="6" type="ORF">B0T26DRAFT_729620</name>
</gene>
<dbReference type="InterPro" id="IPR003653">
    <property type="entry name" value="Peptidase_C48_C"/>
</dbReference>
<protein>
    <recommendedName>
        <fullName evidence="5">Ubiquitin-like protease family profile domain-containing protein</fullName>
    </recommendedName>
</protein>
<dbReference type="GO" id="GO:0008234">
    <property type="term" value="F:cysteine-type peptidase activity"/>
    <property type="evidence" value="ECO:0007669"/>
    <property type="project" value="InterPro"/>
</dbReference>
<name>A0AA39ZT43_9PEZI</name>
<dbReference type="GO" id="GO:0006508">
    <property type="term" value="P:proteolysis"/>
    <property type="evidence" value="ECO:0007669"/>
    <property type="project" value="UniProtKB-KW"/>
</dbReference>
<dbReference type="Proteomes" id="UP001172101">
    <property type="component" value="Unassembled WGS sequence"/>
</dbReference>
<evidence type="ECO:0000313" key="6">
    <source>
        <dbReference type="EMBL" id="KAK0703029.1"/>
    </source>
</evidence>
<dbReference type="GeneID" id="85326235"/>
<evidence type="ECO:0000256" key="3">
    <source>
        <dbReference type="ARBA" id="ARBA00022801"/>
    </source>
</evidence>
<dbReference type="SUPFAM" id="SSF54001">
    <property type="entry name" value="Cysteine proteinases"/>
    <property type="match status" value="1"/>
</dbReference>
<evidence type="ECO:0000256" key="1">
    <source>
        <dbReference type="ARBA" id="ARBA00005234"/>
    </source>
</evidence>
<dbReference type="InterPro" id="IPR038765">
    <property type="entry name" value="Papain-like_cys_pep_sf"/>
</dbReference>
<dbReference type="PROSITE" id="PS50600">
    <property type="entry name" value="ULP_PROTEASE"/>
    <property type="match status" value="1"/>
</dbReference>
<sequence>MQKAALDWGVQELVLDEFFQNTSEKFRRNLHLLTSHPWEEARQALNRARDHRQSNPRRGVNKKDHLQPLDLAMAKTILKNGSVPNPIKTPKPAPASGIIDLASPDKLHDTDSSDETTSVLRLHGLNVHIQRQSLTTLQPGEWLTDEIVNGALHLIKEVSNDKVRIVDSLSHQSKRQPTRPDFLNNQVLLPMLIRRNHWVLGVYEDRTGLLVYDSKWDPSTKDAVSDQAGIFFSEILRKVDDDCPQITVTAPLIQSNSSDCGILSIAAAFHKAMGLSIEPTHVDPAVWRDFLL</sequence>
<evidence type="ECO:0000259" key="5">
    <source>
        <dbReference type="PROSITE" id="PS50600"/>
    </source>
</evidence>
<comment type="caution">
    <text evidence="6">The sequence shown here is derived from an EMBL/GenBank/DDBJ whole genome shotgun (WGS) entry which is preliminary data.</text>
</comment>
<keyword evidence="3" id="KW-0378">Hydrolase</keyword>